<gene>
    <name evidence="1" type="ORF">H0A36_28005</name>
</gene>
<protein>
    <submittedName>
        <fullName evidence="1">DUF2559 family protein</fullName>
    </submittedName>
</protein>
<reference evidence="1 2" key="1">
    <citation type="submission" date="2020-07" db="EMBL/GenBank/DDBJ databases">
        <title>Endozoicomonas sp. nov., isolated from sediment.</title>
        <authorList>
            <person name="Gu T."/>
        </authorList>
    </citation>
    <scope>NUCLEOTIDE SEQUENCE [LARGE SCALE GENOMIC DNA]</scope>
    <source>
        <strain evidence="1 2">SM1973</strain>
    </source>
</reference>
<keyword evidence="2" id="KW-1185">Reference proteome</keyword>
<evidence type="ECO:0000313" key="2">
    <source>
        <dbReference type="Proteomes" id="UP000569732"/>
    </source>
</evidence>
<name>A0A853IIG4_9GAMM</name>
<evidence type="ECO:0000313" key="1">
    <source>
        <dbReference type="EMBL" id="NYZ69861.1"/>
    </source>
</evidence>
<dbReference type="AlphaFoldDB" id="A0A853IIG4"/>
<proteinExistence type="predicted"/>
<dbReference type="InterPro" id="IPR022541">
    <property type="entry name" value="YhfG"/>
</dbReference>
<accession>A0A853IIG4</accession>
<sequence>MTDQELNKRKAYFAKVRLNNYQASLRLEGIEVPNIPPAQNKAKILEKYKATKS</sequence>
<dbReference type="Pfam" id="PF10832">
    <property type="entry name" value="YhfG"/>
    <property type="match status" value="1"/>
</dbReference>
<dbReference type="Proteomes" id="UP000569732">
    <property type="component" value="Unassembled WGS sequence"/>
</dbReference>
<comment type="caution">
    <text evidence="1">The sequence shown here is derived from an EMBL/GenBank/DDBJ whole genome shotgun (WGS) entry which is preliminary data.</text>
</comment>
<organism evidence="1 2">
    <name type="scientific">Spartinivicinus marinus</name>
    <dbReference type="NCBI Taxonomy" id="2994442"/>
    <lineage>
        <taxon>Bacteria</taxon>
        <taxon>Pseudomonadati</taxon>
        <taxon>Pseudomonadota</taxon>
        <taxon>Gammaproteobacteria</taxon>
        <taxon>Oceanospirillales</taxon>
        <taxon>Zooshikellaceae</taxon>
        <taxon>Spartinivicinus</taxon>
    </lineage>
</organism>
<dbReference type="EMBL" id="JACCKB010000167">
    <property type="protein sequence ID" value="NYZ69861.1"/>
    <property type="molecule type" value="Genomic_DNA"/>
</dbReference>